<dbReference type="CDD" id="cd19770">
    <property type="entry name" value="Bbox2_TRIM19_C-V"/>
    <property type="match status" value="1"/>
</dbReference>
<name>A0A7L0WH25_ALELA</name>
<dbReference type="InterPro" id="IPR021978">
    <property type="entry name" value="PML-like_CC"/>
</dbReference>
<dbReference type="Gene3D" id="3.30.160.60">
    <property type="entry name" value="Classic Zinc Finger"/>
    <property type="match status" value="1"/>
</dbReference>
<dbReference type="GO" id="GO:0008630">
    <property type="term" value="P:intrinsic apoptotic signaling pathway in response to DNA damage"/>
    <property type="evidence" value="ECO:0007669"/>
    <property type="project" value="TreeGrafter"/>
</dbReference>
<protein>
    <submittedName>
        <fullName evidence="9">PML protein</fullName>
    </submittedName>
</protein>
<keyword evidence="10" id="KW-1185">Reference proteome</keyword>
<feature type="region of interest" description="Disordered" evidence="6">
    <location>
        <begin position="331"/>
        <end position="360"/>
    </location>
</feature>
<dbReference type="InterPro" id="IPR000315">
    <property type="entry name" value="Znf_B-box"/>
</dbReference>
<comment type="caution">
    <text evidence="9">The sequence shown here is derived from an EMBL/GenBank/DDBJ whole genome shotgun (WGS) entry which is preliminary data.</text>
</comment>
<dbReference type="SMART" id="SM00184">
    <property type="entry name" value="RING"/>
    <property type="match status" value="1"/>
</dbReference>
<evidence type="ECO:0000256" key="5">
    <source>
        <dbReference type="SAM" id="Coils"/>
    </source>
</evidence>
<dbReference type="InterPro" id="IPR017907">
    <property type="entry name" value="Znf_RING_CS"/>
</dbReference>
<keyword evidence="3" id="KW-0862">Zinc</keyword>
<feature type="domain" description="B box-type" evidence="8">
    <location>
        <begin position="150"/>
        <end position="187"/>
    </location>
</feature>
<evidence type="ECO:0000313" key="10">
    <source>
        <dbReference type="Proteomes" id="UP000562322"/>
    </source>
</evidence>
<dbReference type="Pfam" id="PF25244">
    <property type="entry name" value="PML_C"/>
    <property type="match status" value="1"/>
</dbReference>
<evidence type="ECO:0000256" key="3">
    <source>
        <dbReference type="ARBA" id="ARBA00022833"/>
    </source>
</evidence>
<evidence type="ECO:0000256" key="6">
    <source>
        <dbReference type="SAM" id="MobiDB-lite"/>
    </source>
</evidence>
<dbReference type="Proteomes" id="UP000562322">
    <property type="component" value="Unassembled WGS sequence"/>
</dbReference>
<dbReference type="PROSITE" id="PS00518">
    <property type="entry name" value="ZF_RING_1"/>
    <property type="match status" value="1"/>
</dbReference>
<feature type="domain" description="RING-type" evidence="7">
    <location>
        <begin position="17"/>
        <end position="54"/>
    </location>
</feature>
<proteinExistence type="predicted"/>
<keyword evidence="2 4" id="KW-0863">Zinc-finger</keyword>
<dbReference type="OrthoDB" id="10250935at2759"/>
<keyword evidence="1" id="KW-0479">Metal-binding</keyword>
<dbReference type="InterPro" id="IPR047153">
    <property type="entry name" value="TRIM45/56/19-like"/>
</dbReference>
<dbReference type="Pfam" id="PF22586">
    <property type="entry name" value="ANCHR-like_BBOX"/>
    <property type="match status" value="1"/>
</dbReference>
<dbReference type="GO" id="GO:0045087">
    <property type="term" value="P:innate immune response"/>
    <property type="evidence" value="ECO:0007669"/>
    <property type="project" value="TreeGrafter"/>
</dbReference>
<dbReference type="PANTHER" id="PTHR25462:SF302">
    <property type="entry name" value="PROTEIN PML"/>
    <property type="match status" value="1"/>
</dbReference>
<dbReference type="GO" id="GO:0008270">
    <property type="term" value="F:zinc ion binding"/>
    <property type="evidence" value="ECO:0007669"/>
    <property type="project" value="UniProtKB-KW"/>
</dbReference>
<dbReference type="InterPro" id="IPR001841">
    <property type="entry name" value="Znf_RING"/>
</dbReference>
<dbReference type="SUPFAM" id="SSF57850">
    <property type="entry name" value="RING/U-box"/>
    <property type="match status" value="1"/>
</dbReference>
<dbReference type="PANTHER" id="PTHR25462">
    <property type="entry name" value="BONUS, ISOFORM C-RELATED"/>
    <property type="match status" value="1"/>
</dbReference>
<evidence type="ECO:0000256" key="4">
    <source>
        <dbReference type="PROSITE-ProRule" id="PRU00024"/>
    </source>
</evidence>
<feature type="compositionally biased region" description="Polar residues" evidence="6">
    <location>
        <begin position="339"/>
        <end position="349"/>
    </location>
</feature>
<dbReference type="InterPro" id="IPR013083">
    <property type="entry name" value="Znf_RING/FYVE/PHD"/>
</dbReference>
<dbReference type="Gene3D" id="3.30.40.10">
    <property type="entry name" value="Zinc/RING finger domain, C3HC4 (zinc finger)"/>
    <property type="match status" value="1"/>
</dbReference>
<dbReference type="InterPro" id="IPR057617">
    <property type="entry name" value="PML_C"/>
</dbReference>
<dbReference type="EMBL" id="VXAV01007076">
    <property type="protein sequence ID" value="NXL90460.1"/>
    <property type="molecule type" value="Genomic_DNA"/>
</dbReference>
<dbReference type="GO" id="GO:0044790">
    <property type="term" value="P:suppression of viral release by host"/>
    <property type="evidence" value="ECO:0007669"/>
    <property type="project" value="TreeGrafter"/>
</dbReference>
<gene>
    <name evidence="9" type="primary">Pml_1</name>
    <name evidence="9" type="ORF">ALELAT_R11719</name>
</gene>
<evidence type="ECO:0000256" key="2">
    <source>
        <dbReference type="ARBA" id="ARBA00022771"/>
    </source>
</evidence>
<dbReference type="PROSITE" id="PS50119">
    <property type="entry name" value="ZF_BBOX"/>
    <property type="match status" value="2"/>
</dbReference>
<keyword evidence="5" id="KW-0175">Coiled coil</keyword>
<feature type="coiled-coil region" evidence="5">
    <location>
        <begin position="218"/>
        <end position="264"/>
    </location>
</feature>
<dbReference type="CDD" id="cd19804">
    <property type="entry name" value="Bbox1_TRIM19_C-V"/>
    <property type="match status" value="1"/>
</dbReference>
<sequence length="668" mass="74102">PSSPPKQLEEEFQFVLCEGCRQESPNLKLLTCLHTLCLGCLSENKPVGQCPVCQAPIPQPSGIPDVDNVLFSSLQARLHVYRRIVSGAPLLCGNCGDGGQYWCGECEEFLCTKCFEAHQRYLKRENHEAKRVQDVRAGSPRDFLEGTRKTSSSPCPNAAHKNHTLSIYCKQCCKALCCICALLDSPHPGQHCDIGAEIQRRQEELAAAGRELLVRQRVEQLVQLIRREEEELLALVERRQERGRRELEGELRRVEAVLRRMEAGERLVEKMGLYATEQEVMDMQPFVKDALEEMRQLQPAVAGELAQREDFAECHARLQALVERIEGRKEAAPAPAVENSHQVPLTSTPAKRKDKGTNMLPSPAKVIKVENDDDGWSTPVVLQELSFSPQPGTSSLAPIVAATGKDCLLDGVSGSSNDSDLCLESAEEDSMDEELLDSSLLDDFSNVLDEGDRPHLPTSPQSTLDMGQGSVVFFYVEILENEILQMAVVNREQTFPVLIQPVISSYNYGEVGLRDLLGHLSTLPKPILGTFGLWSLPFASLLKALTVLGKKEEFCSTVYGFLDILPLIEEKVPARKKSHKLNNLASDLLWRDLSNATEKAVALKDLCSVLEIDLEHGPGRVVSPATLESFASLQPLLDERLLRRPAARTLACHHVGLPELRACFLRDP</sequence>
<dbReference type="PROSITE" id="PS50089">
    <property type="entry name" value="ZF_RING_2"/>
    <property type="match status" value="1"/>
</dbReference>
<feature type="domain" description="B box-type" evidence="8">
    <location>
        <begin position="87"/>
        <end position="132"/>
    </location>
</feature>
<feature type="non-terminal residue" evidence="9">
    <location>
        <position position="1"/>
    </location>
</feature>
<accession>A0A7L0WH25</accession>
<dbReference type="GO" id="GO:0005654">
    <property type="term" value="C:nucleoplasm"/>
    <property type="evidence" value="ECO:0007669"/>
    <property type="project" value="TreeGrafter"/>
</dbReference>
<reference evidence="9 10" key="1">
    <citation type="submission" date="2019-09" db="EMBL/GenBank/DDBJ databases">
        <title>Bird 10,000 Genomes (B10K) Project - Family phase.</title>
        <authorList>
            <person name="Zhang G."/>
        </authorList>
    </citation>
    <scope>NUCLEOTIDE SEQUENCE [LARGE SCALE GENOMIC DNA]</scope>
    <source>
        <strain evidence="9">B10K-DU-001-39</strain>
        <tissue evidence="9">Muscle</tissue>
    </source>
</reference>
<evidence type="ECO:0000313" key="9">
    <source>
        <dbReference type="EMBL" id="NXL90460.1"/>
    </source>
</evidence>
<dbReference type="Pfam" id="PF12126">
    <property type="entry name" value="PML_CC"/>
    <property type="match status" value="1"/>
</dbReference>
<feature type="non-terminal residue" evidence="9">
    <location>
        <position position="668"/>
    </location>
</feature>
<organism evidence="9 10">
    <name type="scientific">Alectura lathami</name>
    <name type="common">Australian brush turkey</name>
    <dbReference type="NCBI Taxonomy" id="81907"/>
    <lineage>
        <taxon>Eukaryota</taxon>
        <taxon>Metazoa</taxon>
        <taxon>Chordata</taxon>
        <taxon>Craniata</taxon>
        <taxon>Vertebrata</taxon>
        <taxon>Euteleostomi</taxon>
        <taxon>Archelosauria</taxon>
        <taxon>Archosauria</taxon>
        <taxon>Dinosauria</taxon>
        <taxon>Saurischia</taxon>
        <taxon>Theropoda</taxon>
        <taxon>Coelurosauria</taxon>
        <taxon>Aves</taxon>
        <taxon>Neognathae</taxon>
        <taxon>Galloanserae</taxon>
        <taxon>Galliformes</taxon>
        <taxon>Megapodiidae</taxon>
        <taxon>Alectura</taxon>
    </lineage>
</organism>
<dbReference type="AlphaFoldDB" id="A0A7L0WH25"/>
<evidence type="ECO:0000256" key="1">
    <source>
        <dbReference type="ARBA" id="ARBA00022723"/>
    </source>
</evidence>
<evidence type="ECO:0000259" key="8">
    <source>
        <dbReference type="PROSITE" id="PS50119"/>
    </source>
</evidence>
<evidence type="ECO:0000259" key="7">
    <source>
        <dbReference type="PROSITE" id="PS50089"/>
    </source>
</evidence>